<feature type="transmembrane region" description="Helical" evidence="9">
    <location>
        <begin position="137"/>
        <end position="158"/>
    </location>
</feature>
<dbReference type="PANTHER" id="PTHR30175:SF1">
    <property type="entry name" value="PTS SYSTEM ARBUTIN-, CELLOBIOSE-, AND SALICIN-SPECIFIC EIIBC COMPONENT-RELATED"/>
    <property type="match status" value="1"/>
</dbReference>
<dbReference type="GO" id="GO:0005886">
    <property type="term" value="C:plasma membrane"/>
    <property type="evidence" value="ECO:0007669"/>
    <property type="project" value="UniProtKB-SubCell"/>
</dbReference>
<dbReference type="InterPro" id="IPR013013">
    <property type="entry name" value="PTS_EIIC_1"/>
</dbReference>
<keyword evidence="4" id="KW-0762">Sugar transport</keyword>
<evidence type="ECO:0000259" key="10">
    <source>
        <dbReference type="PROSITE" id="PS51103"/>
    </source>
</evidence>
<dbReference type="InterPro" id="IPR003352">
    <property type="entry name" value="PTS_EIIC"/>
</dbReference>
<feature type="transmembrane region" description="Helical" evidence="9">
    <location>
        <begin position="178"/>
        <end position="200"/>
    </location>
</feature>
<dbReference type="OrthoDB" id="3187794at2"/>
<dbReference type="Pfam" id="PF02378">
    <property type="entry name" value="PTS_EIIC"/>
    <property type="match status" value="1"/>
</dbReference>
<sequence>MKLENGPDAKADEEIAVGTIDAGVSKAEDGGASSVVQRIFKFISTSFGPLIPLFAGSATIKALLAILLKFHWIDPKSGTYLILAAAGNAIFYFLPIFLGYSASIALGANGYIGSAIGAALMEPNFTSLLAHGASTSFIGIPVVLANYSSTILPIFFAIPLYGLVERWLNRVVPKDLKIFLVPMLSLIVFVPLAAIVVGPFGTYAGKLVSDVVTALFRGNGLIAGGVMGAAWTFLTIIGLHIALVPIVILDLAKGGDPILATASAGVFAQIGFALGMVIRGRKGDIKALAGASLVPAIFSGETRPILYGFFLPYYRRTFIYVALAGAVGGAIAGASGVKMVSLAFPSFMSIPLFSPMVPYLIGMAVALTGALAMTVIFGYDRKEAKSQL</sequence>
<evidence type="ECO:0000256" key="8">
    <source>
        <dbReference type="ARBA" id="ARBA00023136"/>
    </source>
</evidence>
<feature type="domain" description="PTS EIIC type-1" evidence="10">
    <location>
        <begin position="41"/>
        <end position="388"/>
    </location>
</feature>
<keyword evidence="12" id="KW-1185">Reference proteome</keyword>
<evidence type="ECO:0000313" key="11">
    <source>
        <dbReference type="EMBL" id="KJF16049.1"/>
    </source>
</evidence>
<name>A0A0D8HDU1_9ACTN</name>
<keyword evidence="7 9" id="KW-1133">Transmembrane helix</keyword>
<evidence type="ECO:0000256" key="2">
    <source>
        <dbReference type="ARBA" id="ARBA00022448"/>
    </source>
</evidence>
<comment type="subcellular location">
    <subcellularLocation>
        <location evidence="1">Cell membrane</location>
        <topology evidence="1">Multi-pass membrane protein</topology>
    </subcellularLocation>
</comment>
<dbReference type="EMBL" id="JXYS01000102">
    <property type="protein sequence ID" value="KJF16049.1"/>
    <property type="molecule type" value="Genomic_DNA"/>
</dbReference>
<dbReference type="InterPro" id="IPR050558">
    <property type="entry name" value="PTS_Sugar-Specific_Components"/>
</dbReference>
<dbReference type="Proteomes" id="UP000032360">
    <property type="component" value="Unassembled WGS sequence"/>
</dbReference>
<gene>
    <name evidence="11" type="primary">bglF</name>
    <name evidence="11" type="ORF">AXFE_31230</name>
</gene>
<evidence type="ECO:0000256" key="9">
    <source>
        <dbReference type="SAM" id="Phobius"/>
    </source>
</evidence>
<evidence type="ECO:0000256" key="3">
    <source>
        <dbReference type="ARBA" id="ARBA00022475"/>
    </source>
</evidence>
<comment type="caution">
    <text evidence="11">The sequence shown here is derived from an EMBL/GenBank/DDBJ whole genome shotgun (WGS) entry which is preliminary data.</text>
</comment>
<dbReference type="AlphaFoldDB" id="A0A0D8HDU1"/>
<evidence type="ECO:0000256" key="6">
    <source>
        <dbReference type="ARBA" id="ARBA00022692"/>
    </source>
</evidence>
<feature type="transmembrane region" description="Helical" evidence="9">
    <location>
        <begin position="221"/>
        <end position="246"/>
    </location>
</feature>
<keyword evidence="3" id="KW-1003">Cell membrane</keyword>
<dbReference type="RefSeq" id="WP_052606793.1">
    <property type="nucleotide sequence ID" value="NZ_JXYS01000102.1"/>
</dbReference>
<feature type="transmembrane region" description="Helical" evidence="9">
    <location>
        <begin position="318"/>
        <end position="337"/>
    </location>
</feature>
<dbReference type="STRING" id="1280514.AXFE_31230"/>
<dbReference type="GO" id="GO:0008982">
    <property type="term" value="F:protein-N(PI)-phosphohistidine-sugar phosphotransferase activity"/>
    <property type="evidence" value="ECO:0007669"/>
    <property type="project" value="InterPro"/>
</dbReference>
<proteinExistence type="predicted"/>
<evidence type="ECO:0000313" key="12">
    <source>
        <dbReference type="Proteomes" id="UP000032360"/>
    </source>
</evidence>
<organism evidence="11 12">
    <name type="scientific">Acidithrix ferrooxidans</name>
    <dbReference type="NCBI Taxonomy" id="1280514"/>
    <lineage>
        <taxon>Bacteria</taxon>
        <taxon>Bacillati</taxon>
        <taxon>Actinomycetota</taxon>
        <taxon>Acidimicrobiia</taxon>
        <taxon>Acidimicrobiales</taxon>
        <taxon>Acidimicrobiaceae</taxon>
        <taxon>Acidithrix</taxon>
    </lineage>
</organism>
<evidence type="ECO:0000256" key="1">
    <source>
        <dbReference type="ARBA" id="ARBA00004651"/>
    </source>
</evidence>
<keyword evidence="6 9" id="KW-0812">Transmembrane</keyword>
<keyword evidence="2" id="KW-0813">Transport</keyword>
<feature type="transmembrane region" description="Helical" evidence="9">
    <location>
        <begin position="80"/>
        <end position="98"/>
    </location>
</feature>
<feature type="transmembrane region" description="Helical" evidence="9">
    <location>
        <begin position="258"/>
        <end position="278"/>
    </location>
</feature>
<keyword evidence="5" id="KW-0598">Phosphotransferase system</keyword>
<dbReference type="PATRIC" id="fig|1280514.3.peg.4173"/>
<reference evidence="11 12" key="1">
    <citation type="submission" date="2015-01" db="EMBL/GenBank/DDBJ databases">
        <title>Draft genome of the acidophilic iron oxidizer Acidithrix ferrooxidans strain Py-F3.</title>
        <authorList>
            <person name="Poehlein A."/>
            <person name="Eisen S."/>
            <person name="Schloemann M."/>
            <person name="Johnson B.D."/>
            <person name="Daniel R."/>
            <person name="Muehling M."/>
        </authorList>
    </citation>
    <scope>NUCLEOTIDE SEQUENCE [LARGE SCALE GENOMIC DNA]</scope>
    <source>
        <strain evidence="11 12">Py-F3</strain>
    </source>
</reference>
<accession>A0A0D8HDU1</accession>
<evidence type="ECO:0000256" key="4">
    <source>
        <dbReference type="ARBA" id="ARBA00022597"/>
    </source>
</evidence>
<evidence type="ECO:0000256" key="5">
    <source>
        <dbReference type="ARBA" id="ARBA00022683"/>
    </source>
</evidence>
<evidence type="ECO:0000256" key="7">
    <source>
        <dbReference type="ARBA" id="ARBA00022989"/>
    </source>
</evidence>
<feature type="transmembrane region" description="Helical" evidence="9">
    <location>
        <begin position="357"/>
        <end position="379"/>
    </location>
</feature>
<protein>
    <submittedName>
        <fullName evidence="11">PTS system beta-glucoside-specific EIIBCA component</fullName>
    </submittedName>
</protein>
<keyword evidence="8 9" id="KW-0472">Membrane</keyword>
<dbReference type="PANTHER" id="PTHR30175">
    <property type="entry name" value="PHOSPHOTRANSFERASE SYSTEM TRANSPORT PROTEIN"/>
    <property type="match status" value="1"/>
</dbReference>
<dbReference type="PROSITE" id="PS51103">
    <property type="entry name" value="PTS_EIIC_TYPE_1"/>
    <property type="match status" value="1"/>
</dbReference>
<dbReference type="GO" id="GO:0009401">
    <property type="term" value="P:phosphoenolpyruvate-dependent sugar phosphotransferase system"/>
    <property type="evidence" value="ECO:0007669"/>
    <property type="project" value="UniProtKB-KW"/>
</dbReference>
<feature type="transmembrane region" description="Helical" evidence="9">
    <location>
        <begin position="50"/>
        <end position="68"/>
    </location>
</feature>